<evidence type="ECO:0000256" key="2">
    <source>
        <dbReference type="SAM" id="MobiDB-lite"/>
    </source>
</evidence>
<reference evidence="4 6" key="1">
    <citation type="journal article" date="2020" name="Stud. Mycol.">
        <title>101 Dothideomycetes genomes: a test case for predicting lifestyles and emergence of pathogens.</title>
        <authorList>
            <person name="Haridas S."/>
            <person name="Albert R."/>
            <person name="Binder M."/>
            <person name="Bloem J."/>
            <person name="Labutti K."/>
            <person name="Salamov A."/>
            <person name="Andreopoulos B."/>
            <person name="Baker S."/>
            <person name="Barry K."/>
            <person name="Bills G."/>
            <person name="Bluhm B."/>
            <person name="Cannon C."/>
            <person name="Castanera R."/>
            <person name="Culley D."/>
            <person name="Daum C."/>
            <person name="Ezra D."/>
            <person name="Gonzalez J."/>
            <person name="Henrissat B."/>
            <person name="Kuo A."/>
            <person name="Liang C."/>
            <person name="Lipzen A."/>
            <person name="Lutzoni F."/>
            <person name="Magnuson J."/>
            <person name="Mondo S."/>
            <person name="Nolan M."/>
            <person name="Ohm R."/>
            <person name="Pangilinan J."/>
            <person name="Park H.-J."/>
            <person name="Ramirez L."/>
            <person name="Alfaro M."/>
            <person name="Sun H."/>
            <person name="Tritt A."/>
            <person name="Yoshinaga Y."/>
            <person name="Zwiers L.-H."/>
            <person name="Turgeon B."/>
            <person name="Goodwin S."/>
            <person name="Spatafora J."/>
            <person name="Crous P."/>
            <person name="Grigoriev I."/>
        </authorList>
    </citation>
    <scope>NUCLEOTIDE SEQUENCE</scope>
    <source>
        <strain evidence="4 6">CBS 304.34</strain>
    </source>
</reference>
<evidence type="ECO:0000256" key="1">
    <source>
        <dbReference type="SAM" id="Coils"/>
    </source>
</evidence>
<dbReference type="OrthoDB" id="8954335at2759"/>
<dbReference type="EMBL" id="MU003697">
    <property type="protein sequence ID" value="KAF2812377.1"/>
    <property type="molecule type" value="Genomic_DNA"/>
</dbReference>
<dbReference type="Pfam" id="PF01926">
    <property type="entry name" value="MMR_HSR1"/>
    <property type="match status" value="1"/>
</dbReference>
<dbReference type="GeneID" id="54456221"/>
<dbReference type="GO" id="GO:0016787">
    <property type="term" value="F:hydrolase activity"/>
    <property type="evidence" value="ECO:0007669"/>
    <property type="project" value="UniProtKB-KW"/>
</dbReference>
<dbReference type="InterPro" id="IPR006073">
    <property type="entry name" value="GTP-bd"/>
</dbReference>
<reference evidence="6" key="3">
    <citation type="submission" date="2025-04" db="UniProtKB">
        <authorList>
            <consortium name="RefSeq"/>
        </authorList>
    </citation>
    <scope>IDENTIFICATION</scope>
    <source>
        <strain evidence="6">CBS 304.34</strain>
    </source>
</reference>
<dbReference type="InterPro" id="IPR027417">
    <property type="entry name" value="P-loop_NTPase"/>
</dbReference>
<dbReference type="RefSeq" id="XP_033579341.1">
    <property type="nucleotide sequence ID" value="XM_033715328.1"/>
</dbReference>
<proteinExistence type="predicted"/>
<evidence type="ECO:0000313" key="5">
    <source>
        <dbReference type="Proteomes" id="UP000504636"/>
    </source>
</evidence>
<evidence type="ECO:0000259" key="3">
    <source>
        <dbReference type="Pfam" id="PF01926"/>
    </source>
</evidence>
<evidence type="ECO:0000313" key="6">
    <source>
        <dbReference type="RefSeq" id="XP_033579341.1"/>
    </source>
</evidence>
<reference evidence="6" key="2">
    <citation type="submission" date="2020-04" db="EMBL/GenBank/DDBJ databases">
        <authorList>
            <consortium name="NCBI Genome Project"/>
        </authorList>
    </citation>
    <scope>NUCLEOTIDE SEQUENCE</scope>
    <source>
        <strain evidence="6">CBS 304.34</strain>
    </source>
</reference>
<organism evidence="4">
    <name type="scientific">Mytilinidion resinicola</name>
    <dbReference type="NCBI Taxonomy" id="574789"/>
    <lineage>
        <taxon>Eukaryota</taxon>
        <taxon>Fungi</taxon>
        <taxon>Dikarya</taxon>
        <taxon>Ascomycota</taxon>
        <taxon>Pezizomycotina</taxon>
        <taxon>Dothideomycetes</taxon>
        <taxon>Pleosporomycetidae</taxon>
        <taxon>Mytilinidiales</taxon>
        <taxon>Mytilinidiaceae</taxon>
        <taxon>Mytilinidion</taxon>
    </lineage>
</organism>
<dbReference type="Gene3D" id="3.40.50.300">
    <property type="entry name" value="P-loop containing nucleotide triphosphate hydrolases"/>
    <property type="match status" value="1"/>
</dbReference>
<sequence>MILPADQFFSQEPVDGAPWAFIAVMGVTGSGKSSFIKLVSGNQNIEVGHDLQSCTSEIMGYTFHYNGYNINLVDTPGFNDTNKSETEVLQDIATWLKQSYEGDTRLNGVIYLHSLVNVRMEGSALRNLKMFRQLCGNEPLKNVILATTFWGEVNRDVAEKREEELRTTPDFWGSMISRGSTMKRLTERRSALDIVSTLLQKAPVTLKIQRELVEEDKSLIDTAAGQTVNEELVRLAEKHAEELSKIQQEMQEALKDHDEEMQHILDEQQRKLDKELSKVHRQQEQLRYDRRAEKRRMENDFEARIREMQLEMERQAKVRELSFDQAVALVRANEGKIRLEERELLERKIAELSQSPVLAEDGGGGGADGTGGDGSKKKSKMKGTSKYLFGALKIIFPVTTAALLGVPIPSPFGNGETITNFFSGMFGNNTDPQGDPADAGE</sequence>
<evidence type="ECO:0000313" key="4">
    <source>
        <dbReference type="EMBL" id="KAF2812377.1"/>
    </source>
</evidence>
<accession>A0A6A6YWU6</accession>
<dbReference type="Proteomes" id="UP000504636">
    <property type="component" value="Unplaced"/>
</dbReference>
<keyword evidence="4 6" id="KW-0378">Hydrolase</keyword>
<protein>
    <submittedName>
        <fullName evidence="4 6">P-loop containing nucleoside triphosphate hydrolase protein</fullName>
    </submittedName>
</protein>
<keyword evidence="1" id="KW-0175">Coiled coil</keyword>
<feature type="domain" description="G" evidence="3">
    <location>
        <begin position="22"/>
        <end position="88"/>
    </location>
</feature>
<feature type="region of interest" description="Disordered" evidence="2">
    <location>
        <begin position="356"/>
        <end position="380"/>
    </location>
</feature>
<keyword evidence="5" id="KW-1185">Reference proteome</keyword>
<dbReference type="SUPFAM" id="SSF52540">
    <property type="entry name" value="P-loop containing nucleoside triphosphate hydrolases"/>
    <property type="match status" value="1"/>
</dbReference>
<dbReference type="AlphaFoldDB" id="A0A6A6YWU6"/>
<name>A0A6A6YWU6_9PEZI</name>
<feature type="compositionally biased region" description="Gly residues" evidence="2">
    <location>
        <begin position="361"/>
        <end position="373"/>
    </location>
</feature>
<dbReference type="GO" id="GO:0005525">
    <property type="term" value="F:GTP binding"/>
    <property type="evidence" value="ECO:0007669"/>
    <property type="project" value="InterPro"/>
</dbReference>
<gene>
    <name evidence="4 6" type="ORF">BDZ99DRAFT_383403</name>
</gene>
<feature type="coiled-coil region" evidence="1">
    <location>
        <begin position="229"/>
        <end position="285"/>
    </location>
</feature>